<dbReference type="GO" id="GO:0016491">
    <property type="term" value="F:oxidoreductase activity"/>
    <property type="evidence" value="ECO:0007669"/>
    <property type="project" value="UniProtKB-KW"/>
</dbReference>
<gene>
    <name evidence="4" type="ORF">EOD42_12035</name>
</gene>
<reference evidence="4 5" key="1">
    <citation type="submission" date="2019-01" db="EMBL/GenBank/DDBJ databases">
        <authorList>
            <person name="Chen W.-M."/>
        </authorList>
    </citation>
    <scope>NUCLEOTIDE SEQUENCE [LARGE SCALE GENOMIC DNA]</scope>
    <source>
        <strain evidence="4 5">CCP-6</strain>
    </source>
</reference>
<name>A0A437MHK2_9PROT</name>
<evidence type="ECO:0000313" key="4">
    <source>
        <dbReference type="EMBL" id="RVT97112.1"/>
    </source>
</evidence>
<sequence length="775" mass="82324">MDGDGGGAGIGARVLRKEDARHLAGRGQFTADLRFPGMQDVAFLRSPVAHARVGARRASGDVLFLDDLTGVADIVTRSSIPGYKLAPWPVMARDRVRYVGEIVAMAVAANRAAAEDLAEQAEVEFEPLPPVASCDAGRAEGAALLHPEWGDNLFLHSRFDSGIEAVAASAPVKVELDITCARQVMHPMEGKGVVAYWDHRAGMLVVHTSTQVPHLIRSGLAEVLGIPQAQVRVAAPDVGGGFGYKCLLQPEEILVSWLALTRKAAFRWIEDRREHLVAGANARQHHYTLTAYANEQGRLLGLDAQIEVDTGAYSVWPFTAVLEAAQAGGNLPGPYDFRAYRAEVFSVATNKPPFAPYRGVARPGVCFAIELTIDAIAKAVGREACDVRAENLVPGSAMPYVNVTNKHYDSGDYPASLATVREQIGLDAFRAGPARDEKGRYLGIGFATYTEQSAHNTKVFAAWGLPLVPGYDQAHVKLTPDGALEIRAGIHTIGQGLETTLAQIGHSMTGVPFENIRVTLGDTATTPYSTGAYASRGIVMSGGAVSRAGEVLAGRIKAIAAHLLQTEPDAIEFREGRIHAGNASLDYADVGRAWYLRPEQLPEQVNTAGLEVTEGYKPATDNGVFSYASHAAKIAVDPETGIVEILDYVIAEDCGRMVNPMIVEGQTYGGAAQGVGTALFEESPYDDQGQPLASTLIDYILPGPTEIPAFRISHTETLSPHTAHGIKGVGEGGAIAPPAVIVNAINDALATLGARITQIPATPERILAAIAEAQA</sequence>
<evidence type="ECO:0000313" key="5">
    <source>
        <dbReference type="Proteomes" id="UP000282957"/>
    </source>
</evidence>
<dbReference type="OrthoDB" id="7374166at2"/>
<feature type="domain" description="Aldehyde oxidase/xanthine dehydrogenase a/b hammerhead" evidence="3">
    <location>
        <begin position="24"/>
        <end position="129"/>
    </location>
</feature>
<dbReference type="EMBL" id="SACL01000003">
    <property type="protein sequence ID" value="RVT97112.1"/>
    <property type="molecule type" value="Genomic_DNA"/>
</dbReference>
<keyword evidence="5" id="KW-1185">Reference proteome</keyword>
<dbReference type="InterPro" id="IPR046867">
    <property type="entry name" value="AldOxase/xan_DH_MoCoBD2"/>
</dbReference>
<dbReference type="SUPFAM" id="SSF54665">
    <property type="entry name" value="CO dehydrogenase molybdoprotein N-domain-like"/>
    <property type="match status" value="1"/>
</dbReference>
<accession>A0A437MHK2</accession>
<dbReference type="PANTHER" id="PTHR11908">
    <property type="entry name" value="XANTHINE DEHYDROGENASE"/>
    <property type="match status" value="1"/>
</dbReference>
<keyword evidence="2" id="KW-0560">Oxidoreductase</keyword>
<dbReference type="InterPro" id="IPR016208">
    <property type="entry name" value="Ald_Oxase/xanthine_DH-like"/>
</dbReference>
<dbReference type="Gene3D" id="3.30.365.10">
    <property type="entry name" value="Aldehyde oxidase/xanthine dehydrogenase, molybdopterin binding domain"/>
    <property type="match status" value="4"/>
</dbReference>
<dbReference type="InterPro" id="IPR037165">
    <property type="entry name" value="AldOxase/xan_DH_Mopterin-bd_sf"/>
</dbReference>
<organism evidence="4 5">
    <name type="scientific">Rhodovarius crocodyli</name>
    <dbReference type="NCBI Taxonomy" id="1979269"/>
    <lineage>
        <taxon>Bacteria</taxon>
        <taxon>Pseudomonadati</taxon>
        <taxon>Pseudomonadota</taxon>
        <taxon>Alphaproteobacteria</taxon>
        <taxon>Acetobacterales</taxon>
        <taxon>Roseomonadaceae</taxon>
        <taxon>Rhodovarius</taxon>
    </lineage>
</organism>
<dbReference type="Proteomes" id="UP000282957">
    <property type="component" value="Unassembled WGS sequence"/>
</dbReference>
<dbReference type="Pfam" id="PF20256">
    <property type="entry name" value="MoCoBD_2"/>
    <property type="match status" value="1"/>
</dbReference>
<evidence type="ECO:0000259" key="3">
    <source>
        <dbReference type="SMART" id="SM01008"/>
    </source>
</evidence>
<dbReference type="PANTHER" id="PTHR11908:SF132">
    <property type="entry name" value="ALDEHYDE OXIDASE 1-RELATED"/>
    <property type="match status" value="1"/>
</dbReference>
<comment type="caution">
    <text evidence="4">The sequence shown here is derived from an EMBL/GenBank/DDBJ whole genome shotgun (WGS) entry which is preliminary data.</text>
</comment>
<dbReference type="Pfam" id="PF02738">
    <property type="entry name" value="MoCoBD_1"/>
    <property type="match status" value="1"/>
</dbReference>
<keyword evidence="1" id="KW-0500">Molybdenum</keyword>
<dbReference type="AlphaFoldDB" id="A0A437MHK2"/>
<dbReference type="GO" id="GO:0005506">
    <property type="term" value="F:iron ion binding"/>
    <property type="evidence" value="ECO:0007669"/>
    <property type="project" value="InterPro"/>
</dbReference>
<proteinExistence type="predicted"/>
<protein>
    <submittedName>
        <fullName evidence="4">Xanthine dehydrogenase family protein molybdopterin-binding subunit</fullName>
    </submittedName>
</protein>
<evidence type="ECO:0000256" key="2">
    <source>
        <dbReference type="ARBA" id="ARBA00023002"/>
    </source>
</evidence>
<dbReference type="SUPFAM" id="SSF56003">
    <property type="entry name" value="Molybdenum cofactor-binding domain"/>
    <property type="match status" value="1"/>
</dbReference>
<dbReference type="Pfam" id="PF01315">
    <property type="entry name" value="Ald_Xan_dh_C"/>
    <property type="match status" value="1"/>
</dbReference>
<dbReference type="SMART" id="SM01008">
    <property type="entry name" value="Ald_Xan_dh_C"/>
    <property type="match status" value="1"/>
</dbReference>
<dbReference type="InterPro" id="IPR000674">
    <property type="entry name" value="Ald_Oxase/Xan_DH_a/b"/>
</dbReference>
<dbReference type="Gene3D" id="3.90.1170.50">
    <property type="entry name" value="Aldehyde oxidase/xanthine dehydrogenase, a/b hammerhead"/>
    <property type="match status" value="1"/>
</dbReference>
<dbReference type="RefSeq" id="WP_127787759.1">
    <property type="nucleotide sequence ID" value="NZ_SACL01000003.1"/>
</dbReference>
<dbReference type="InterPro" id="IPR036856">
    <property type="entry name" value="Ald_Oxase/Xan_DH_a/b_sf"/>
</dbReference>
<evidence type="ECO:0000256" key="1">
    <source>
        <dbReference type="ARBA" id="ARBA00022505"/>
    </source>
</evidence>
<dbReference type="InterPro" id="IPR008274">
    <property type="entry name" value="AldOxase/xan_DH_MoCoBD1"/>
</dbReference>